<dbReference type="KEGG" id="chyd:H4K34_10450"/>
<keyword evidence="2" id="KW-1185">Reference proteome</keyword>
<proteinExistence type="predicted"/>
<accession>A0A7H0VAQ2</accession>
<reference evidence="1 2" key="1">
    <citation type="submission" date="2020-08" db="EMBL/GenBank/DDBJ databases">
        <title>Croceimicrobium hydrocarbonivorans gen. nov., sp. nov., a novel marine bacterium isolated from a bacterial consortium that degrades polyethylene terephthalate.</title>
        <authorList>
            <person name="Liu R."/>
        </authorList>
    </citation>
    <scope>NUCLEOTIDE SEQUENCE [LARGE SCALE GENOMIC DNA]</scope>
    <source>
        <strain evidence="1 2">A20-9</strain>
    </source>
</reference>
<organism evidence="1 2">
    <name type="scientific">Croceimicrobium hydrocarbonivorans</name>
    <dbReference type="NCBI Taxonomy" id="2761580"/>
    <lineage>
        <taxon>Bacteria</taxon>
        <taxon>Pseudomonadati</taxon>
        <taxon>Bacteroidota</taxon>
        <taxon>Flavobacteriia</taxon>
        <taxon>Flavobacteriales</taxon>
        <taxon>Owenweeksiaceae</taxon>
        <taxon>Croceimicrobium</taxon>
    </lineage>
</organism>
<sequence length="344" mass="39537">MSAKDQLKRFIASQPLLEKSMFYAYRWQKGKAVDAEIERRRKIDLFDIEQLSQDIAFGPEERVIDNNLYGYASYLKKYAGIKSDLRAYMEHGLFLGGIVHPDQFHWHFPRIITLSEQRREILAAKIPNKESLAIGPYIHYASSILEAEEQVKLKARLGKTLLVYPFHSMKNVKAGFNDQELISEIKGVAKDFDSVLICLYYLDARDPDKVAAYRAEGFHLVTAGHRFDRHFIARQRSHIELADLTMSNGMGTQTGFCVYLNKPHYIFQQQIDQKASNLKELKRFEAGGSAGSVKERVAAERAYFSQLFSELRMDISAEQRAATADYWGFESVREAAFLRDYFSA</sequence>
<name>A0A7H0VAQ2_9FLAO</name>
<dbReference type="RefSeq" id="WP_210757367.1">
    <property type="nucleotide sequence ID" value="NZ_CP060139.1"/>
</dbReference>
<evidence type="ECO:0000313" key="2">
    <source>
        <dbReference type="Proteomes" id="UP000516305"/>
    </source>
</evidence>
<protein>
    <submittedName>
        <fullName evidence="1">Uncharacterized protein</fullName>
    </submittedName>
</protein>
<dbReference type="Proteomes" id="UP000516305">
    <property type="component" value="Chromosome"/>
</dbReference>
<evidence type="ECO:0000313" key="1">
    <source>
        <dbReference type="EMBL" id="QNR22800.1"/>
    </source>
</evidence>
<gene>
    <name evidence="1" type="ORF">H4K34_10450</name>
</gene>
<dbReference type="AlphaFoldDB" id="A0A7H0VAQ2"/>
<dbReference type="EMBL" id="CP060139">
    <property type="protein sequence ID" value="QNR22800.1"/>
    <property type="molecule type" value="Genomic_DNA"/>
</dbReference>